<evidence type="ECO:0000259" key="10">
    <source>
        <dbReference type="PROSITE" id="PS50887"/>
    </source>
</evidence>
<dbReference type="CDD" id="cd06225">
    <property type="entry name" value="HAMP"/>
    <property type="match status" value="1"/>
</dbReference>
<dbReference type="SUPFAM" id="SSF55073">
    <property type="entry name" value="Nucleotide cyclase"/>
    <property type="match status" value="1"/>
</dbReference>
<evidence type="ECO:0000313" key="12">
    <source>
        <dbReference type="Proteomes" id="UP000774000"/>
    </source>
</evidence>
<dbReference type="InterPro" id="IPR043128">
    <property type="entry name" value="Rev_trsase/Diguanyl_cyclase"/>
</dbReference>
<dbReference type="Gene3D" id="1.10.8.500">
    <property type="entry name" value="HAMP domain in histidine kinase"/>
    <property type="match status" value="1"/>
</dbReference>
<evidence type="ECO:0000256" key="5">
    <source>
        <dbReference type="ARBA" id="ARBA00023136"/>
    </source>
</evidence>
<dbReference type="PANTHER" id="PTHR33121:SF70">
    <property type="entry name" value="SIGNALING PROTEIN YKOW"/>
    <property type="match status" value="1"/>
</dbReference>
<feature type="domain" description="EAL" evidence="8">
    <location>
        <begin position="548"/>
        <end position="795"/>
    </location>
</feature>
<evidence type="ECO:0000256" key="3">
    <source>
        <dbReference type="ARBA" id="ARBA00022692"/>
    </source>
</evidence>
<keyword evidence="12" id="KW-1185">Reference proteome</keyword>
<dbReference type="Pfam" id="PF00990">
    <property type="entry name" value="GGDEF"/>
    <property type="match status" value="1"/>
</dbReference>
<proteinExistence type="predicted"/>
<gene>
    <name evidence="11" type="ORF">JOC47_000598</name>
</gene>
<dbReference type="Gene3D" id="3.20.20.450">
    <property type="entry name" value="EAL domain"/>
    <property type="match status" value="1"/>
</dbReference>
<keyword evidence="5 7" id="KW-0472">Membrane</keyword>
<feature type="coiled-coil region" evidence="6">
    <location>
        <begin position="355"/>
        <end position="382"/>
    </location>
</feature>
<dbReference type="InterPro" id="IPR003660">
    <property type="entry name" value="HAMP_dom"/>
</dbReference>
<dbReference type="InterPro" id="IPR050706">
    <property type="entry name" value="Cyclic-di-GMP_PDE-like"/>
</dbReference>
<dbReference type="SMART" id="SM00304">
    <property type="entry name" value="HAMP"/>
    <property type="match status" value="1"/>
</dbReference>
<feature type="domain" description="HAMP" evidence="9">
    <location>
        <begin position="308"/>
        <end position="360"/>
    </location>
</feature>
<name>A0A939BNT1_9FIRM</name>
<dbReference type="InterPro" id="IPR033479">
    <property type="entry name" value="dCache_1"/>
</dbReference>
<dbReference type="Proteomes" id="UP000774000">
    <property type="component" value="Unassembled WGS sequence"/>
</dbReference>
<keyword evidence="4 7" id="KW-1133">Transmembrane helix</keyword>
<keyword evidence="2" id="KW-1003">Cell membrane</keyword>
<comment type="subcellular location">
    <subcellularLocation>
        <location evidence="1">Cell membrane</location>
        <topology evidence="1">Multi-pass membrane protein</topology>
    </subcellularLocation>
</comment>
<dbReference type="NCBIfam" id="TIGR00254">
    <property type="entry name" value="GGDEF"/>
    <property type="match status" value="1"/>
</dbReference>
<dbReference type="GO" id="GO:0007165">
    <property type="term" value="P:signal transduction"/>
    <property type="evidence" value="ECO:0007669"/>
    <property type="project" value="InterPro"/>
</dbReference>
<evidence type="ECO:0000256" key="4">
    <source>
        <dbReference type="ARBA" id="ARBA00022989"/>
    </source>
</evidence>
<organism evidence="11 12">
    <name type="scientific">Halanaerobacter jeridensis</name>
    <dbReference type="NCBI Taxonomy" id="706427"/>
    <lineage>
        <taxon>Bacteria</taxon>
        <taxon>Bacillati</taxon>
        <taxon>Bacillota</taxon>
        <taxon>Clostridia</taxon>
        <taxon>Halanaerobiales</taxon>
        <taxon>Halobacteroidaceae</taxon>
        <taxon>Halanaerobacter</taxon>
    </lineage>
</organism>
<dbReference type="GO" id="GO:0005886">
    <property type="term" value="C:plasma membrane"/>
    <property type="evidence" value="ECO:0007669"/>
    <property type="project" value="UniProtKB-SubCell"/>
</dbReference>
<feature type="transmembrane region" description="Helical" evidence="7">
    <location>
        <begin position="12"/>
        <end position="35"/>
    </location>
</feature>
<dbReference type="InterPro" id="IPR000160">
    <property type="entry name" value="GGDEF_dom"/>
</dbReference>
<dbReference type="SUPFAM" id="SSF103190">
    <property type="entry name" value="Sensory domain-like"/>
    <property type="match status" value="1"/>
</dbReference>
<evidence type="ECO:0000256" key="6">
    <source>
        <dbReference type="SAM" id="Coils"/>
    </source>
</evidence>
<dbReference type="CDD" id="cd12912">
    <property type="entry name" value="PDC2_MCP_like"/>
    <property type="match status" value="1"/>
</dbReference>
<dbReference type="SUPFAM" id="SSF141868">
    <property type="entry name" value="EAL domain-like"/>
    <property type="match status" value="1"/>
</dbReference>
<keyword evidence="3 7" id="KW-0812">Transmembrane</keyword>
<dbReference type="SMART" id="SM00052">
    <property type="entry name" value="EAL"/>
    <property type="match status" value="1"/>
</dbReference>
<dbReference type="GO" id="GO:0071111">
    <property type="term" value="F:cyclic-guanylate-specific phosphodiesterase activity"/>
    <property type="evidence" value="ECO:0007669"/>
    <property type="project" value="InterPro"/>
</dbReference>
<sequence>MKKNKVKWYKSLLFKVNWSIILILIIFILLLSFFINNLVSKEITKQVKEKNLEIATALQDNVNDFLDQTENIINVTSELEKIKTGNDQSILEVLKKIKKEYKHFKYIYVAKKSGQMIMHPQVKLGSDYIPQDRVWYQKAIEQNELIWTDSYLDANENYLMITVAIPIKNDNGEFIGVLAGDILLNDLSRTIADKKIGETGYAYITNEKGEVIAHPNAEFIKNKYNIDQVMNYNQILKKGKGFIKYKDSVNDKKLASYVSIKRLNGIIFAQMEVEEAFAVKDQLQLMILGISLLVLIVLGILFYLINKKYLLTPINKLINSIVEVAQGDFNSKVENIREDEIGKLASNFNYMIEEIHAAYQQLEAYNREITNLNQTLKFQADHDPLTELPNRRKFIRELEIELKKNKAGIIMLLDLDDFKDVNDTLGHIYGDKLLKRISHTLMDIANKNVFVARYGGDEFLILLKEITSDLKIKEYIKKLKEIIEEPFRINDKEVHIGFSLGITRYPQDSTTTYQLITNADTAMYEAKKMDDKDYLYYNQNMKNKMKKKKEIEDKLRNALNNDKFKLKYQPQVDLTDGQAKYFEALIRLKEDNISPGEFIPVAEESGLIIEIGRWVTKEAIEQLAIHEDNEIKISINFSVQQLNDKEYIDFLVEELNKNNVNPELLEIEITESVLIEKEAEAIEFLNQLSQLGVQLALDDFGTGYSSFSYLAYISFDKVKLDKFIIDRFLEGQNLKTIANLIKLFHSIDLPVVAEGVETKEQYINLAEMNCDYIQGYLFSKPLANNKIKKLLQENLIQEI</sequence>
<evidence type="ECO:0000259" key="8">
    <source>
        <dbReference type="PROSITE" id="PS50883"/>
    </source>
</evidence>
<dbReference type="EMBL" id="JAFBDQ010000002">
    <property type="protein sequence ID" value="MBM7555773.1"/>
    <property type="molecule type" value="Genomic_DNA"/>
</dbReference>
<keyword evidence="6" id="KW-0175">Coiled coil</keyword>
<evidence type="ECO:0000256" key="1">
    <source>
        <dbReference type="ARBA" id="ARBA00004651"/>
    </source>
</evidence>
<dbReference type="AlphaFoldDB" id="A0A939BNT1"/>
<dbReference type="Gene3D" id="3.30.70.270">
    <property type="match status" value="1"/>
</dbReference>
<dbReference type="InterPro" id="IPR035919">
    <property type="entry name" value="EAL_sf"/>
</dbReference>
<evidence type="ECO:0000256" key="2">
    <source>
        <dbReference type="ARBA" id="ARBA00022475"/>
    </source>
</evidence>
<dbReference type="SUPFAM" id="SSF158472">
    <property type="entry name" value="HAMP domain-like"/>
    <property type="match status" value="1"/>
</dbReference>
<reference evidence="11" key="1">
    <citation type="submission" date="2021-01" db="EMBL/GenBank/DDBJ databases">
        <title>Genomic Encyclopedia of Type Strains, Phase IV (KMG-IV): sequencing the most valuable type-strain genomes for metagenomic binning, comparative biology and taxonomic classification.</title>
        <authorList>
            <person name="Goeker M."/>
        </authorList>
    </citation>
    <scope>NUCLEOTIDE SEQUENCE</scope>
    <source>
        <strain evidence="11">DSM 23230</strain>
    </source>
</reference>
<feature type="domain" description="GGDEF" evidence="10">
    <location>
        <begin position="406"/>
        <end position="539"/>
    </location>
</feature>
<dbReference type="Pfam" id="PF00563">
    <property type="entry name" value="EAL"/>
    <property type="match status" value="1"/>
</dbReference>
<feature type="transmembrane region" description="Helical" evidence="7">
    <location>
        <begin position="285"/>
        <end position="305"/>
    </location>
</feature>
<dbReference type="CDD" id="cd18773">
    <property type="entry name" value="PDC1_HK_sensor"/>
    <property type="match status" value="1"/>
</dbReference>
<evidence type="ECO:0000259" key="9">
    <source>
        <dbReference type="PROSITE" id="PS50885"/>
    </source>
</evidence>
<dbReference type="PROSITE" id="PS50885">
    <property type="entry name" value="HAMP"/>
    <property type="match status" value="1"/>
</dbReference>
<dbReference type="Pfam" id="PF00672">
    <property type="entry name" value="HAMP"/>
    <property type="match status" value="1"/>
</dbReference>
<accession>A0A939BNT1</accession>
<dbReference type="SMART" id="SM00267">
    <property type="entry name" value="GGDEF"/>
    <property type="match status" value="1"/>
</dbReference>
<dbReference type="InterPro" id="IPR029787">
    <property type="entry name" value="Nucleotide_cyclase"/>
</dbReference>
<dbReference type="Pfam" id="PF02743">
    <property type="entry name" value="dCache_1"/>
    <property type="match status" value="1"/>
</dbReference>
<evidence type="ECO:0000256" key="7">
    <source>
        <dbReference type="SAM" id="Phobius"/>
    </source>
</evidence>
<comment type="caution">
    <text evidence="11">The sequence shown here is derived from an EMBL/GenBank/DDBJ whole genome shotgun (WGS) entry which is preliminary data.</text>
</comment>
<dbReference type="InterPro" id="IPR029151">
    <property type="entry name" value="Sensor-like_sf"/>
</dbReference>
<dbReference type="InterPro" id="IPR001633">
    <property type="entry name" value="EAL_dom"/>
</dbReference>
<dbReference type="CDD" id="cd01948">
    <property type="entry name" value="EAL"/>
    <property type="match status" value="1"/>
</dbReference>
<evidence type="ECO:0000313" key="11">
    <source>
        <dbReference type="EMBL" id="MBM7555773.1"/>
    </source>
</evidence>
<protein>
    <submittedName>
        <fullName evidence="11">Diguanylate cyclase (GGDEF)-like protein</fullName>
    </submittedName>
</protein>
<dbReference type="CDD" id="cd01949">
    <property type="entry name" value="GGDEF"/>
    <property type="match status" value="1"/>
</dbReference>
<dbReference type="PANTHER" id="PTHR33121">
    <property type="entry name" value="CYCLIC DI-GMP PHOSPHODIESTERASE PDEF"/>
    <property type="match status" value="1"/>
</dbReference>
<dbReference type="PROSITE" id="PS50883">
    <property type="entry name" value="EAL"/>
    <property type="match status" value="1"/>
</dbReference>
<dbReference type="Gene3D" id="3.30.450.20">
    <property type="entry name" value="PAS domain"/>
    <property type="match status" value="2"/>
</dbReference>
<dbReference type="PROSITE" id="PS50887">
    <property type="entry name" value="GGDEF"/>
    <property type="match status" value="1"/>
</dbReference>
<dbReference type="RefSeq" id="WP_204700491.1">
    <property type="nucleotide sequence ID" value="NZ_JAFBDQ010000002.1"/>
</dbReference>